<evidence type="ECO:0000256" key="3">
    <source>
        <dbReference type="ARBA" id="ARBA00022722"/>
    </source>
</evidence>
<dbReference type="Proteomes" id="UP000234331">
    <property type="component" value="Unassembled WGS sequence"/>
</dbReference>
<comment type="similarity">
    <text evidence="7 8">Belongs to the PINc/VapC protein family.</text>
</comment>
<evidence type="ECO:0000313" key="10">
    <source>
        <dbReference type="EMBL" id="SNQ50979.1"/>
    </source>
</evidence>
<dbReference type="PANTHER" id="PTHR33653">
    <property type="entry name" value="RIBONUCLEASE VAPC2"/>
    <property type="match status" value="1"/>
</dbReference>
<dbReference type="InterPro" id="IPR022907">
    <property type="entry name" value="VapC_family"/>
</dbReference>
<keyword evidence="3 8" id="KW-0540">Nuclease</keyword>
<comment type="cofactor">
    <cofactor evidence="1 8">
        <name>Mg(2+)</name>
        <dbReference type="ChEBI" id="CHEBI:18420"/>
    </cofactor>
</comment>
<protein>
    <recommendedName>
        <fullName evidence="8">Ribonuclease VapC</fullName>
        <shortName evidence="8">RNase VapC</shortName>
        <ecNumber evidence="8">3.1.-.-</ecNumber>
    </recommendedName>
    <alternativeName>
        <fullName evidence="8">Toxin VapC</fullName>
    </alternativeName>
</protein>
<reference evidence="10 11" key="1">
    <citation type="submission" date="2017-06" db="EMBL/GenBank/DDBJ databases">
        <authorList>
            <person name="Kim H.J."/>
            <person name="Triplett B.A."/>
        </authorList>
    </citation>
    <scope>NUCLEOTIDE SEQUENCE [LARGE SCALE GENOMIC DNA]</scope>
    <source>
        <strain evidence="10">FRACA_ARgP5</strain>
    </source>
</reference>
<comment type="function">
    <text evidence="8">Toxic component of a toxin-antitoxin (TA) system. An RNase.</text>
</comment>
<feature type="binding site" evidence="8">
    <location>
        <position position="98"/>
    </location>
    <ligand>
        <name>Mg(2+)</name>
        <dbReference type="ChEBI" id="CHEBI:18420"/>
    </ligand>
</feature>
<evidence type="ECO:0000256" key="2">
    <source>
        <dbReference type="ARBA" id="ARBA00022649"/>
    </source>
</evidence>
<dbReference type="GO" id="GO:0090729">
    <property type="term" value="F:toxin activity"/>
    <property type="evidence" value="ECO:0007669"/>
    <property type="project" value="UniProtKB-KW"/>
</dbReference>
<dbReference type="GO" id="GO:0004540">
    <property type="term" value="F:RNA nuclease activity"/>
    <property type="evidence" value="ECO:0007669"/>
    <property type="project" value="InterPro"/>
</dbReference>
<dbReference type="EC" id="3.1.-.-" evidence="8"/>
<evidence type="ECO:0000256" key="6">
    <source>
        <dbReference type="ARBA" id="ARBA00022842"/>
    </source>
</evidence>
<dbReference type="GO" id="GO:0000287">
    <property type="term" value="F:magnesium ion binding"/>
    <property type="evidence" value="ECO:0007669"/>
    <property type="project" value="UniProtKB-UniRule"/>
</dbReference>
<keyword evidence="8" id="KW-0800">Toxin</keyword>
<dbReference type="HAMAP" id="MF_00265">
    <property type="entry name" value="VapC_Nob1"/>
    <property type="match status" value="1"/>
</dbReference>
<organism evidence="10 11">
    <name type="scientific">Frankia canadensis</name>
    <dbReference type="NCBI Taxonomy" id="1836972"/>
    <lineage>
        <taxon>Bacteria</taxon>
        <taxon>Bacillati</taxon>
        <taxon>Actinomycetota</taxon>
        <taxon>Actinomycetes</taxon>
        <taxon>Frankiales</taxon>
        <taxon>Frankiaceae</taxon>
        <taxon>Frankia</taxon>
    </lineage>
</organism>
<proteinExistence type="inferred from homology"/>
<dbReference type="Gene3D" id="3.40.50.1010">
    <property type="entry name" value="5'-nuclease"/>
    <property type="match status" value="1"/>
</dbReference>
<name>A0A2I2KZ93_9ACTN</name>
<dbReference type="SUPFAM" id="SSF88723">
    <property type="entry name" value="PIN domain-like"/>
    <property type="match status" value="1"/>
</dbReference>
<dbReference type="InterPro" id="IPR029060">
    <property type="entry name" value="PIN-like_dom_sf"/>
</dbReference>
<feature type="domain" description="PIN" evidence="9">
    <location>
        <begin position="5"/>
        <end position="118"/>
    </location>
</feature>
<evidence type="ECO:0000313" key="11">
    <source>
        <dbReference type="Proteomes" id="UP000234331"/>
    </source>
</evidence>
<dbReference type="EMBL" id="FZMO01000524">
    <property type="protein sequence ID" value="SNQ50979.1"/>
    <property type="molecule type" value="Genomic_DNA"/>
</dbReference>
<evidence type="ECO:0000259" key="9">
    <source>
        <dbReference type="Pfam" id="PF01850"/>
    </source>
</evidence>
<evidence type="ECO:0000256" key="4">
    <source>
        <dbReference type="ARBA" id="ARBA00022723"/>
    </source>
</evidence>
<keyword evidence="2 8" id="KW-1277">Toxin-antitoxin system</keyword>
<dbReference type="AlphaFoldDB" id="A0A2I2KZ93"/>
<dbReference type="PANTHER" id="PTHR33653:SF1">
    <property type="entry name" value="RIBONUCLEASE VAPC2"/>
    <property type="match status" value="1"/>
</dbReference>
<keyword evidence="5 8" id="KW-0378">Hydrolase</keyword>
<accession>A0A2I2KZ93</accession>
<dbReference type="InterPro" id="IPR050556">
    <property type="entry name" value="Type_II_TA_system_RNase"/>
</dbReference>
<gene>
    <name evidence="8 10" type="primary">vapC</name>
    <name evidence="10" type="ORF">FRACA_590001</name>
</gene>
<keyword evidence="6 8" id="KW-0460">Magnesium</keyword>
<evidence type="ECO:0000256" key="5">
    <source>
        <dbReference type="ARBA" id="ARBA00022801"/>
    </source>
</evidence>
<evidence type="ECO:0000256" key="1">
    <source>
        <dbReference type="ARBA" id="ARBA00001946"/>
    </source>
</evidence>
<keyword evidence="4 8" id="KW-0479">Metal-binding</keyword>
<dbReference type="Pfam" id="PF01850">
    <property type="entry name" value="PIN"/>
    <property type="match status" value="1"/>
</dbReference>
<evidence type="ECO:0000256" key="7">
    <source>
        <dbReference type="ARBA" id="ARBA00038093"/>
    </source>
</evidence>
<dbReference type="InterPro" id="IPR002716">
    <property type="entry name" value="PIN_dom"/>
</dbReference>
<dbReference type="GO" id="GO:0016787">
    <property type="term" value="F:hydrolase activity"/>
    <property type="evidence" value="ECO:0007669"/>
    <property type="project" value="UniProtKB-KW"/>
</dbReference>
<keyword evidence="11" id="KW-1185">Reference proteome</keyword>
<evidence type="ECO:0000256" key="8">
    <source>
        <dbReference type="HAMAP-Rule" id="MF_00265"/>
    </source>
</evidence>
<feature type="binding site" evidence="8">
    <location>
        <position position="8"/>
    </location>
    <ligand>
        <name>Mg(2+)</name>
        <dbReference type="ChEBI" id="CHEBI:18420"/>
    </ligand>
</feature>
<sequence length="135" mass="14000">MARRVIVDTGVLIAIERGRLDVDAVLGLDDAAIAAITAMELLVGVERADEARRQARAVHVEAILASLPVEPYTIGVARVHARLAVAAMAGGRPRSANDMMIAATAAATSRVLITTDASAGFDQLTGVSAEIVKLS</sequence>